<keyword evidence="7" id="KW-1185">Reference proteome</keyword>
<evidence type="ECO:0000313" key="7">
    <source>
        <dbReference type="Proteomes" id="UP000445696"/>
    </source>
</evidence>
<dbReference type="OrthoDB" id="7506954at2"/>
<accession>A0A845MHK1</accession>
<dbReference type="Gene3D" id="1.10.10.10">
    <property type="entry name" value="Winged helix-like DNA-binding domain superfamily/Winged helix DNA-binding domain"/>
    <property type="match status" value="1"/>
</dbReference>
<dbReference type="PRINTS" id="PR00039">
    <property type="entry name" value="HTHLYSR"/>
</dbReference>
<evidence type="ECO:0000256" key="3">
    <source>
        <dbReference type="ARBA" id="ARBA00023125"/>
    </source>
</evidence>
<gene>
    <name evidence="6" type="ORF">GQF03_10380</name>
</gene>
<proteinExistence type="inferred from homology"/>
<evidence type="ECO:0000259" key="5">
    <source>
        <dbReference type="PROSITE" id="PS50931"/>
    </source>
</evidence>
<dbReference type="RefSeq" id="WP_161339203.1">
    <property type="nucleotide sequence ID" value="NZ_JBHSDG010000004.1"/>
</dbReference>
<comment type="caution">
    <text evidence="6">The sequence shown here is derived from an EMBL/GenBank/DDBJ whole genome shotgun (WGS) entry which is preliminary data.</text>
</comment>
<keyword evidence="4" id="KW-0804">Transcription</keyword>
<evidence type="ECO:0000313" key="6">
    <source>
        <dbReference type="EMBL" id="MZR22737.1"/>
    </source>
</evidence>
<dbReference type="InterPro" id="IPR036390">
    <property type="entry name" value="WH_DNA-bd_sf"/>
</dbReference>
<evidence type="ECO:0000256" key="1">
    <source>
        <dbReference type="ARBA" id="ARBA00009437"/>
    </source>
</evidence>
<keyword evidence="3" id="KW-0238">DNA-binding</keyword>
<comment type="similarity">
    <text evidence="1">Belongs to the LysR transcriptional regulatory family.</text>
</comment>
<name>A0A845MHK1_9PROT</name>
<dbReference type="InterPro" id="IPR000847">
    <property type="entry name" value="LysR_HTH_N"/>
</dbReference>
<dbReference type="GO" id="GO:0003700">
    <property type="term" value="F:DNA-binding transcription factor activity"/>
    <property type="evidence" value="ECO:0007669"/>
    <property type="project" value="InterPro"/>
</dbReference>
<dbReference type="Proteomes" id="UP000445696">
    <property type="component" value="Unassembled WGS sequence"/>
</dbReference>
<evidence type="ECO:0000256" key="4">
    <source>
        <dbReference type="ARBA" id="ARBA00023163"/>
    </source>
</evidence>
<evidence type="ECO:0000256" key="2">
    <source>
        <dbReference type="ARBA" id="ARBA00023015"/>
    </source>
</evidence>
<organism evidence="6 7">
    <name type="scientific">Sneathiella chungangensis</name>
    <dbReference type="NCBI Taxonomy" id="1418234"/>
    <lineage>
        <taxon>Bacteria</taxon>
        <taxon>Pseudomonadati</taxon>
        <taxon>Pseudomonadota</taxon>
        <taxon>Alphaproteobacteria</taxon>
        <taxon>Sneathiellales</taxon>
        <taxon>Sneathiellaceae</taxon>
        <taxon>Sneathiella</taxon>
    </lineage>
</organism>
<sequence>MNAYADLKIASLESEPANPCRAPGIACLVKEEKPTAKYKRLKFSDKLLRNLDWNLVRTFVSIVSNRSLTRAGEELYRTQPAISAALKRLEDSLGVVLMDRSKSDFRLTSEGIAIYKFALRVQRSIGNICSIAAKEAPDTAIHIYVAECAVSPSILKVITAEFAANTNIGTDLRILGESEFRDTLIADPNAWFISTTTDCRQGDATFVLNESSMSVYCGLSGLEVDCAHCRTSSSTWIDVSWGLNEQDSMCEVRRQMNMQNSPSMTVSSFDRVRDLVVAGLGVSVLPDDLVKDELSAEKVIRISPQSQISLKTILRLPRAFVALSEIEREAVTNLQKSLSSISRKI</sequence>
<dbReference type="EMBL" id="WTVA01000004">
    <property type="protein sequence ID" value="MZR22737.1"/>
    <property type="molecule type" value="Genomic_DNA"/>
</dbReference>
<dbReference type="PANTHER" id="PTHR30126">
    <property type="entry name" value="HTH-TYPE TRANSCRIPTIONAL REGULATOR"/>
    <property type="match status" value="1"/>
</dbReference>
<dbReference type="GO" id="GO:0000976">
    <property type="term" value="F:transcription cis-regulatory region binding"/>
    <property type="evidence" value="ECO:0007669"/>
    <property type="project" value="TreeGrafter"/>
</dbReference>
<dbReference type="Gene3D" id="3.40.190.10">
    <property type="entry name" value="Periplasmic binding protein-like II"/>
    <property type="match status" value="1"/>
</dbReference>
<dbReference type="InterPro" id="IPR036388">
    <property type="entry name" value="WH-like_DNA-bd_sf"/>
</dbReference>
<dbReference type="Pfam" id="PF00126">
    <property type="entry name" value="HTH_1"/>
    <property type="match status" value="1"/>
</dbReference>
<protein>
    <submittedName>
        <fullName evidence="6">LysR family transcriptional regulator</fullName>
    </submittedName>
</protein>
<dbReference type="SUPFAM" id="SSF53850">
    <property type="entry name" value="Periplasmic binding protein-like II"/>
    <property type="match status" value="1"/>
</dbReference>
<reference evidence="6 7" key="1">
    <citation type="journal article" date="2014" name="Int. J. Syst. Evol. Microbiol.">
        <title>Sneathiella chungangensis sp. nov., isolated from a marine sand, and emended description of the genus Sneathiella.</title>
        <authorList>
            <person name="Siamphan C."/>
            <person name="Kim H."/>
            <person name="Lee J.S."/>
            <person name="Kim W."/>
        </authorList>
    </citation>
    <scope>NUCLEOTIDE SEQUENCE [LARGE SCALE GENOMIC DNA]</scope>
    <source>
        <strain evidence="6 7">KCTC 32476</strain>
    </source>
</reference>
<feature type="domain" description="HTH lysR-type" evidence="5">
    <location>
        <begin position="51"/>
        <end position="108"/>
    </location>
</feature>
<dbReference type="PANTHER" id="PTHR30126:SF40">
    <property type="entry name" value="HTH-TYPE TRANSCRIPTIONAL REGULATOR GLTR"/>
    <property type="match status" value="1"/>
</dbReference>
<dbReference type="AlphaFoldDB" id="A0A845MHK1"/>
<dbReference type="SUPFAM" id="SSF46785">
    <property type="entry name" value="Winged helix' DNA-binding domain"/>
    <property type="match status" value="1"/>
</dbReference>
<dbReference type="PROSITE" id="PS50931">
    <property type="entry name" value="HTH_LYSR"/>
    <property type="match status" value="1"/>
</dbReference>
<keyword evidence="2" id="KW-0805">Transcription regulation</keyword>